<evidence type="ECO:0000256" key="8">
    <source>
        <dbReference type="ARBA" id="ARBA00022475"/>
    </source>
</evidence>
<evidence type="ECO:0000256" key="11">
    <source>
        <dbReference type="ARBA" id="ARBA00022692"/>
    </source>
</evidence>
<protein>
    <recommendedName>
        <fullName evidence="7">Kit ligand</fullName>
    </recommendedName>
    <alternativeName>
        <fullName evidence="21">Mast cell growth factor</fullName>
    </alternativeName>
    <alternativeName>
        <fullName evidence="23">Stem cell factor</fullName>
    </alternativeName>
    <alternativeName>
        <fullName evidence="22">c-Kit ligand</fullName>
    </alternativeName>
</protein>
<dbReference type="GO" id="GO:0005125">
    <property type="term" value="F:cytokine activity"/>
    <property type="evidence" value="ECO:0007669"/>
    <property type="project" value="TreeGrafter"/>
</dbReference>
<dbReference type="InterPro" id="IPR009079">
    <property type="entry name" value="4_helix_cytokine-like_core"/>
</dbReference>
<dbReference type="Gene3D" id="1.20.1250.10">
    <property type="match status" value="1"/>
</dbReference>
<accession>A0AA47M012</accession>
<dbReference type="AlphaFoldDB" id="A0AA47M012"/>
<dbReference type="Pfam" id="PF02404">
    <property type="entry name" value="SCF"/>
    <property type="match status" value="1"/>
</dbReference>
<sequence>MSPFYQICKTPCLLFLLTSLHHCSGKFGKPITDDVNKLLLLQQNIPVDYEIPVHYIPKEMSGMCWVVLNAYPLEQSLCRLANMFGALSSNRENIVVFVAMLKSLRFTFDHEELESAMQVFQCHYRERKLLSGLYFDYLKEILHAAAQGVGGFPCKPPPCLPHQEKPDGRTQALLSSSPVLLILIPLTACLILLLWLAKSRRRRWRECDTETGRDMPSPANMVPTVSISVPLHRAVDSASATELVPRRQELGWKVRKRAIEVLES</sequence>
<dbReference type="GO" id="GO:0005856">
    <property type="term" value="C:cytoskeleton"/>
    <property type="evidence" value="ECO:0007669"/>
    <property type="project" value="UniProtKB-SubCell"/>
</dbReference>
<evidence type="ECO:0000256" key="5">
    <source>
        <dbReference type="ARBA" id="ARBA00004613"/>
    </source>
</evidence>
<evidence type="ECO:0000313" key="26">
    <source>
        <dbReference type="EMBL" id="KAK0131069.1"/>
    </source>
</evidence>
<keyword evidence="9" id="KW-0963">Cytoplasm</keyword>
<feature type="chain" id="PRO_5041208187" description="Kit ligand" evidence="25">
    <location>
        <begin position="26"/>
        <end position="264"/>
    </location>
</feature>
<keyword evidence="20" id="KW-0966">Cell projection</keyword>
<evidence type="ECO:0000256" key="19">
    <source>
        <dbReference type="ARBA" id="ARBA00023212"/>
    </source>
</evidence>
<comment type="subcellular location">
    <subcellularLocation>
        <location evidence="2">Cell membrane</location>
        <topology evidence="2">Single-pass type I membrane protein</topology>
    </subcellularLocation>
    <subcellularLocation>
        <location evidence="3">Cell projection</location>
        <location evidence="3">Filopodium</location>
    </subcellularLocation>
    <subcellularLocation>
        <location evidence="4">Cell projection</location>
        <location evidence="4">Lamellipodium</location>
    </subcellularLocation>
    <subcellularLocation>
        <location evidence="1">Cytoplasm</location>
        <location evidence="1">Cytoskeleton</location>
    </subcellularLocation>
    <subcellularLocation>
        <location evidence="5">Secreted</location>
    </subcellularLocation>
</comment>
<dbReference type="Proteomes" id="UP001174136">
    <property type="component" value="Unassembled WGS sequence"/>
</dbReference>
<evidence type="ECO:0000256" key="4">
    <source>
        <dbReference type="ARBA" id="ARBA00004510"/>
    </source>
</evidence>
<evidence type="ECO:0000256" key="3">
    <source>
        <dbReference type="ARBA" id="ARBA00004486"/>
    </source>
</evidence>
<keyword evidence="11 24" id="KW-0812">Transmembrane</keyword>
<dbReference type="GO" id="GO:0005576">
    <property type="term" value="C:extracellular region"/>
    <property type="evidence" value="ECO:0007669"/>
    <property type="project" value="UniProtKB-SubCell"/>
</dbReference>
<evidence type="ECO:0000256" key="20">
    <source>
        <dbReference type="ARBA" id="ARBA00023273"/>
    </source>
</evidence>
<keyword evidence="14 24" id="KW-1133">Transmembrane helix</keyword>
<keyword evidence="27" id="KW-1185">Reference proteome</keyword>
<evidence type="ECO:0000256" key="24">
    <source>
        <dbReference type="SAM" id="Phobius"/>
    </source>
</evidence>
<comment type="caution">
    <text evidence="26">The sequence shown here is derived from an EMBL/GenBank/DDBJ whole genome shotgun (WGS) entry which is preliminary data.</text>
</comment>
<dbReference type="GO" id="GO:0005173">
    <property type="term" value="F:stem cell factor receptor binding"/>
    <property type="evidence" value="ECO:0007669"/>
    <property type="project" value="InterPro"/>
</dbReference>
<dbReference type="EMBL" id="JAOPHQ010006572">
    <property type="protein sequence ID" value="KAK0131069.1"/>
    <property type="molecule type" value="Genomic_DNA"/>
</dbReference>
<evidence type="ECO:0000256" key="9">
    <source>
        <dbReference type="ARBA" id="ARBA00022490"/>
    </source>
</evidence>
<evidence type="ECO:0000313" key="27">
    <source>
        <dbReference type="Proteomes" id="UP001174136"/>
    </source>
</evidence>
<organism evidence="26 27">
    <name type="scientific">Merluccius polli</name>
    <name type="common">Benguela hake</name>
    <name type="synonym">Merluccius cadenati</name>
    <dbReference type="NCBI Taxonomy" id="89951"/>
    <lineage>
        <taxon>Eukaryota</taxon>
        <taxon>Metazoa</taxon>
        <taxon>Chordata</taxon>
        <taxon>Craniata</taxon>
        <taxon>Vertebrata</taxon>
        <taxon>Euteleostomi</taxon>
        <taxon>Actinopterygii</taxon>
        <taxon>Neopterygii</taxon>
        <taxon>Teleostei</taxon>
        <taxon>Neoteleostei</taxon>
        <taxon>Acanthomorphata</taxon>
        <taxon>Zeiogadaria</taxon>
        <taxon>Gadariae</taxon>
        <taxon>Gadiformes</taxon>
        <taxon>Gadoidei</taxon>
        <taxon>Merlucciidae</taxon>
        <taxon>Merluccius</taxon>
    </lineage>
</organism>
<evidence type="ECO:0000256" key="14">
    <source>
        <dbReference type="ARBA" id="ARBA00022989"/>
    </source>
</evidence>
<feature type="transmembrane region" description="Helical" evidence="24">
    <location>
        <begin position="179"/>
        <end position="197"/>
    </location>
</feature>
<keyword evidence="13" id="KW-0130">Cell adhesion</keyword>
<name>A0AA47M012_MERPO</name>
<dbReference type="GO" id="GO:0008284">
    <property type="term" value="P:positive regulation of cell population proliferation"/>
    <property type="evidence" value="ECO:0007669"/>
    <property type="project" value="TreeGrafter"/>
</dbReference>
<reference evidence="26" key="1">
    <citation type="journal article" date="2023" name="Front. Mar. Sci.">
        <title>A new Merluccius polli reference genome to investigate the effects of global change in West African waters.</title>
        <authorList>
            <person name="Mateo J.L."/>
            <person name="Blanco-Fernandez C."/>
            <person name="Garcia-Vazquez E."/>
            <person name="Machado-Schiaffino G."/>
        </authorList>
    </citation>
    <scope>NUCLEOTIDE SEQUENCE</scope>
    <source>
        <strain evidence="26">C29</strain>
        <tissue evidence="26">Fin</tissue>
    </source>
</reference>
<evidence type="ECO:0000256" key="22">
    <source>
        <dbReference type="ARBA" id="ARBA00032898"/>
    </source>
</evidence>
<dbReference type="PANTHER" id="PTHR11574:SF0">
    <property type="entry name" value="KIT LIGAND"/>
    <property type="match status" value="1"/>
</dbReference>
<dbReference type="GO" id="GO:0008083">
    <property type="term" value="F:growth factor activity"/>
    <property type="evidence" value="ECO:0007669"/>
    <property type="project" value="UniProtKB-KW"/>
</dbReference>
<dbReference type="PANTHER" id="PTHR11574">
    <property type="entry name" value="KIT LIGAND"/>
    <property type="match status" value="1"/>
</dbReference>
<evidence type="ECO:0000256" key="10">
    <source>
        <dbReference type="ARBA" id="ARBA00022525"/>
    </source>
</evidence>
<keyword evidence="10" id="KW-0964">Secreted</keyword>
<evidence type="ECO:0000256" key="18">
    <source>
        <dbReference type="ARBA" id="ARBA00023180"/>
    </source>
</evidence>
<dbReference type="SUPFAM" id="SSF47266">
    <property type="entry name" value="4-helical cytokines"/>
    <property type="match status" value="1"/>
</dbReference>
<evidence type="ECO:0000256" key="7">
    <source>
        <dbReference type="ARBA" id="ARBA00017304"/>
    </source>
</evidence>
<keyword evidence="12 25" id="KW-0732">Signal</keyword>
<evidence type="ECO:0000256" key="17">
    <source>
        <dbReference type="ARBA" id="ARBA00023157"/>
    </source>
</evidence>
<comment type="similarity">
    <text evidence="6">Belongs to the SCF family.</text>
</comment>
<evidence type="ECO:0000256" key="16">
    <source>
        <dbReference type="ARBA" id="ARBA00023136"/>
    </source>
</evidence>
<dbReference type="GO" id="GO:0007155">
    <property type="term" value="P:cell adhesion"/>
    <property type="evidence" value="ECO:0007669"/>
    <property type="project" value="UniProtKB-KW"/>
</dbReference>
<evidence type="ECO:0000256" key="21">
    <source>
        <dbReference type="ARBA" id="ARBA00030364"/>
    </source>
</evidence>
<keyword evidence="17" id="KW-1015">Disulfide bond</keyword>
<evidence type="ECO:0000256" key="13">
    <source>
        <dbReference type="ARBA" id="ARBA00022889"/>
    </source>
</evidence>
<proteinExistence type="inferred from homology"/>
<evidence type="ECO:0000256" key="12">
    <source>
        <dbReference type="ARBA" id="ARBA00022729"/>
    </source>
</evidence>
<gene>
    <name evidence="26" type="ORF">N1851_034245</name>
</gene>
<dbReference type="GO" id="GO:0005886">
    <property type="term" value="C:plasma membrane"/>
    <property type="evidence" value="ECO:0007669"/>
    <property type="project" value="UniProtKB-SubCell"/>
</dbReference>
<keyword evidence="18" id="KW-0325">Glycoprotein</keyword>
<dbReference type="InterPro" id="IPR003452">
    <property type="entry name" value="SCF"/>
</dbReference>
<evidence type="ECO:0000256" key="6">
    <source>
        <dbReference type="ARBA" id="ARBA00010419"/>
    </source>
</evidence>
<evidence type="ECO:0000256" key="2">
    <source>
        <dbReference type="ARBA" id="ARBA00004251"/>
    </source>
</evidence>
<keyword evidence="19" id="KW-0206">Cytoskeleton</keyword>
<evidence type="ECO:0000256" key="1">
    <source>
        <dbReference type="ARBA" id="ARBA00004245"/>
    </source>
</evidence>
<evidence type="ECO:0000256" key="25">
    <source>
        <dbReference type="SAM" id="SignalP"/>
    </source>
</evidence>
<keyword evidence="15" id="KW-0339">Growth factor</keyword>
<evidence type="ECO:0000256" key="23">
    <source>
        <dbReference type="ARBA" id="ARBA00033123"/>
    </source>
</evidence>
<feature type="signal peptide" evidence="25">
    <location>
        <begin position="1"/>
        <end position="25"/>
    </location>
</feature>
<evidence type="ECO:0000256" key="15">
    <source>
        <dbReference type="ARBA" id="ARBA00023030"/>
    </source>
</evidence>
<keyword evidence="16 24" id="KW-0472">Membrane</keyword>
<dbReference type="GO" id="GO:0030175">
    <property type="term" value="C:filopodium"/>
    <property type="evidence" value="ECO:0007669"/>
    <property type="project" value="UniProtKB-SubCell"/>
</dbReference>
<keyword evidence="8" id="KW-1003">Cell membrane</keyword>
<dbReference type="GO" id="GO:0030027">
    <property type="term" value="C:lamellipodium"/>
    <property type="evidence" value="ECO:0007669"/>
    <property type="project" value="UniProtKB-SubCell"/>
</dbReference>